<keyword evidence="2 6" id="KW-0808">Transferase</keyword>
<evidence type="ECO:0000256" key="2">
    <source>
        <dbReference type="ARBA" id="ARBA00022679"/>
    </source>
</evidence>
<organism evidence="9 10">
    <name type="scientific">Aequorivita vitellina</name>
    <dbReference type="NCBI Taxonomy" id="2874475"/>
    <lineage>
        <taxon>Bacteria</taxon>
        <taxon>Pseudomonadati</taxon>
        <taxon>Bacteroidota</taxon>
        <taxon>Flavobacteriia</taxon>
        <taxon>Flavobacteriales</taxon>
        <taxon>Flavobacteriaceae</taxon>
        <taxon>Aequorivita</taxon>
    </lineage>
</organism>
<dbReference type="PROSITE" id="PS00094">
    <property type="entry name" value="C5_MTASE_1"/>
    <property type="match status" value="1"/>
</dbReference>
<dbReference type="PANTHER" id="PTHR46098:SF1">
    <property type="entry name" value="TRNA (CYTOSINE(38)-C(5))-METHYLTRANSFERASE"/>
    <property type="match status" value="1"/>
</dbReference>
<dbReference type="InterPro" id="IPR018117">
    <property type="entry name" value="C5_DNA_meth_AS"/>
</dbReference>
<dbReference type="SUPFAM" id="SSF53335">
    <property type="entry name" value="S-adenosyl-L-methionine-dependent methyltransferases"/>
    <property type="match status" value="1"/>
</dbReference>
<dbReference type="PROSITE" id="PS51679">
    <property type="entry name" value="SAM_MT_C5"/>
    <property type="match status" value="1"/>
</dbReference>
<dbReference type="EMBL" id="JAIRBA010000023">
    <property type="protein sequence ID" value="MCG2419659.1"/>
    <property type="molecule type" value="Genomic_DNA"/>
</dbReference>
<dbReference type="InterPro" id="IPR029063">
    <property type="entry name" value="SAM-dependent_MTases_sf"/>
</dbReference>
<sequence length="461" mass="53314">MEKLKLKFIDLFAGLGGFHKALHELGHECVFASELDPTLRNVYQTNWGIEAQGDIKKIVDKEIETIPPHDILCAGFPCQPFSKAGKQLGRDDDRGTLFDEIAKILEFRKPKFFILENVPFIRQHDNEETWNYMHEKLASLGYEVNNQIYSPQDFGVPQHRKRIFIVGSLIGLDHFSFDEIDNQKSNFINIHQFIEEKPKLFKELPKANQECLKLWQTFIDQIPNETKLPGFPIWGMEFGATYPYDSTPPSKMPKYELANYKGNFGKQLTLEMTKKEQLHNLPSYARVTRKFPDWKQRYIKQSRDFYDDHKKHISDVVAEIAKYPSQSWQKLEWNVGDGERNINNYIIQFRASGIRVKKADFFPSLVCTNTQIPIIGWQKRYITKEEGLKLQSLEGISLPQNDNAAFKALGNAVNSKIVKLIAEKLIKTQPKVLKLNGAKKVINGIQIDSNETSELSYERIK</sequence>
<dbReference type="InterPro" id="IPR050750">
    <property type="entry name" value="C5-MTase"/>
</dbReference>
<dbReference type="Proteomes" id="UP001139461">
    <property type="component" value="Unassembled WGS sequence"/>
</dbReference>
<dbReference type="GO" id="GO:0032259">
    <property type="term" value="P:methylation"/>
    <property type="evidence" value="ECO:0007669"/>
    <property type="project" value="UniProtKB-KW"/>
</dbReference>
<evidence type="ECO:0000313" key="10">
    <source>
        <dbReference type="Proteomes" id="UP001139461"/>
    </source>
</evidence>
<accession>A0A9X1U1E7</accession>
<evidence type="ECO:0000256" key="8">
    <source>
        <dbReference type="RuleBase" id="RU000417"/>
    </source>
</evidence>
<comment type="similarity">
    <text evidence="6 7">Belongs to the class I-like SAM-binding methyltransferase superfamily. C5-methyltransferase family.</text>
</comment>
<dbReference type="InterPro" id="IPR001525">
    <property type="entry name" value="C5_MeTfrase"/>
</dbReference>
<evidence type="ECO:0000313" key="9">
    <source>
        <dbReference type="EMBL" id="MCG2419659.1"/>
    </source>
</evidence>
<dbReference type="GO" id="GO:0003886">
    <property type="term" value="F:DNA (cytosine-5-)-methyltransferase activity"/>
    <property type="evidence" value="ECO:0007669"/>
    <property type="project" value="UniProtKB-EC"/>
</dbReference>
<evidence type="ECO:0000256" key="4">
    <source>
        <dbReference type="ARBA" id="ARBA00022747"/>
    </source>
</evidence>
<dbReference type="AlphaFoldDB" id="A0A9X1U1E7"/>
<reference evidence="9" key="1">
    <citation type="submission" date="2021-09" db="EMBL/GenBank/DDBJ databases">
        <title>Genome of Aequorivita sp. strain F47161.</title>
        <authorList>
            <person name="Wang Y."/>
        </authorList>
    </citation>
    <scope>NUCLEOTIDE SEQUENCE</scope>
    <source>
        <strain evidence="9">F47161</strain>
    </source>
</reference>
<keyword evidence="10" id="KW-1185">Reference proteome</keyword>
<gene>
    <name evidence="9" type="primary">dcm</name>
    <name evidence="9" type="ORF">K8089_11555</name>
</gene>
<dbReference type="PRINTS" id="PR00105">
    <property type="entry name" value="C5METTRFRASE"/>
</dbReference>
<evidence type="ECO:0000256" key="7">
    <source>
        <dbReference type="RuleBase" id="RU000416"/>
    </source>
</evidence>
<dbReference type="GO" id="GO:0009307">
    <property type="term" value="P:DNA restriction-modification system"/>
    <property type="evidence" value="ECO:0007669"/>
    <property type="project" value="UniProtKB-KW"/>
</dbReference>
<name>A0A9X1U1E7_9FLAO</name>
<keyword evidence="3 6" id="KW-0949">S-adenosyl-L-methionine</keyword>
<dbReference type="EC" id="2.1.1.37" evidence="8"/>
<keyword evidence="4" id="KW-0680">Restriction system</keyword>
<dbReference type="PANTHER" id="PTHR46098">
    <property type="entry name" value="TRNA (CYTOSINE(38)-C(5))-METHYLTRANSFERASE"/>
    <property type="match status" value="1"/>
</dbReference>
<proteinExistence type="inferred from homology"/>
<keyword evidence="1 6" id="KW-0489">Methyltransferase</keyword>
<evidence type="ECO:0000256" key="3">
    <source>
        <dbReference type="ARBA" id="ARBA00022691"/>
    </source>
</evidence>
<feature type="active site" evidence="6">
    <location>
        <position position="78"/>
    </location>
</feature>
<dbReference type="Gene3D" id="3.40.50.150">
    <property type="entry name" value="Vaccinia Virus protein VP39"/>
    <property type="match status" value="1"/>
</dbReference>
<evidence type="ECO:0000256" key="1">
    <source>
        <dbReference type="ARBA" id="ARBA00022603"/>
    </source>
</evidence>
<protein>
    <recommendedName>
        <fullName evidence="8">Cytosine-specific methyltransferase</fullName>
        <ecNumber evidence="8">2.1.1.37</ecNumber>
    </recommendedName>
</protein>
<evidence type="ECO:0000256" key="6">
    <source>
        <dbReference type="PROSITE-ProRule" id="PRU01016"/>
    </source>
</evidence>
<dbReference type="NCBIfam" id="TIGR00675">
    <property type="entry name" value="dcm"/>
    <property type="match status" value="1"/>
</dbReference>
<dbReference type="RefSeq" id="WP_237603445.1">
    <property type="nucleotide sequence ID" value="NZ_JAIRBA010000023.1"/>
</dbReference>
<dbReference type="Pfam" id="PF00145">
    <property type="entry name" value="DNA_methylase"/>
    <property type="match status" value="1"/>
</dbReference>
<comment type="caution">
    <text evidence="9">The sequence shown here is derived from an EMBL/GenBank/DDBJ whole genome shotgun (WGS) entry which is preliminary data.</text>
</comment>
<evidence type="ECO:0000256" key="5">
    <source>
        <dbReference type="ARBA" id="ARBA00047422"/>
    </source>
</evidence>
<comment type="catalytic activity">
    <reaction evidence="5 8">
        <text>a 2'-deoxycytidine in DNA + S-adenosyl-L-methionine = a 5-methyl-2'-deoxycytidine in DNA + S-adenosyl-L-homocysteine + H(+)</text>
        <dbReference type="Rhea" id="RHEA:13681"/>
        <dbReference type="Rhea" id="RHEA-COMP:11369"/>
        <dbReference type="Rhea" id="RHEA-COMP:11370"/>
        <dbReference type="ChEBI" id="CHEBI:15378"/>
        <dbReference type="ChEBI" id="CHEBI:57856"/>
        <dbReference type="ChEBI" id="CHEBI:59789"/>
        <dbReference type="ChEBI" id="CHEBI:85452"/>
        <dbReference type="ChEBI" id="CHEBI:85454"/>
        <dbReference type="EC" id="2.1.1.37"/>
    </reaction>
</comment>